<dbReference type="PROSITE" id="PS00011">
    <property type="entry name" value="GLA_1"/>
    <property type="match status" value="1"/>
</dbReference>
<feature type="transmembrane region" description="Helical" evidence="2">
    <location>
        <begin position="135"/>
        <end position="160"/>
    </location>
</feature>
<protein>
    <submittedName>
        <fullName evidence="4">Transmembrane gamma-carboxyglutamic acid protein 2</fullName>
    </submittedName>
</protein>
<dbReference type="GO" id="GO:0005615">
    <property type="term" value="C:extracellular space"/>
    <property type="evidence" value="ECO:0007669"/>
    <property type="project" value="TreeGrafter"/>
</dbReference>
<gene>
    <name evidence="4" type="ORF">C0J50_21746</name>
</gene>
<proteinExistence type="predicted"/>
<accession>A0AAD5FJ59</accession>
<dbReference type="InterPro" id="IPR050442">
    <property type="entry name" value="Peptidase_S1_coag_factors"/>
</dbReference>
<dbReference type="PROSITE" id="PS50998">
    <property type="entry name" value="GLA_2"/>
    <property type="match status" value="1"/>
</dbReference>
<keyword evidence="2" id="KW-0472">Membrane</keyword>
<dbReference type="Pfam" id="PF00594">
    <property type="entry name" value="Gla"/>
    <property type="match status" value="1"/>
</dbReference>
<evidence type="ECO:0000313" key="5">
    <source>
        <dbReference type="Proteomes" id="UP001205998"/>
    </source>
</evidence>
<evidence type="ECO:0000256" key="1">
    <source>
        <dbReference type="ARBA" id="ARBA00023157"/>
    </source>
</evidence>
<comment type="caution">
    <text evidence="4">The sequence shown here is derived from an EMBL/GenBank/DDBJ whole genome shotgun (WGS) entry which is preliminary data.</text>
</comment>
<dbReference type="GO" id="GO:0005509">
    <property type="term" value="F:calcium ion binding"/>
    <property type="evidence" value="ECO:0007669"/>
    <property type="project" value="InterPro"/>
</dbReference>
<name>A0AAD5FJ59_SILAS</name>
<keyword evidence="2" id="KW-1133">Transmembrane helix</keyword>
<dbReference type="Gene3D" id="4.10.740.10">
    <property type="entry name" value="Coagulation Factor IX"/>
    <property type="match status" value="1"/>
</dbReference>
<dbReference type="AlphaFoldDB" id="A0AAD5FJ59"/>
<dbReference type="PANTHER" id="PTHR24278:SF38">
    <property type="entry name" value="TRANSMEMBRANE GAMMA-CARBOXYGLUTAMIC ACID PROTEIN 4"/>
    <property type="match status" value="1"/>
</dbReference>
<dbReference type="Proteomes" id="UP001205998">
    <property type="component" value="Unassembled WGS sequence"/>
</dbReference>
<keyword evidence="5" id="KW-1185">Reference proteome</keyword>
<dbReference type="InterPro" id="IPR035972">
    <property type="entry name" value="GLA-like_dom_SF"/>
</dbReference>
<evidence type="ECO:0000256" key="2">
    <source>
        <dbReference type="SAM" id="Phobius"/>
    </source>
</evidence>
<dbReference type="FunFam" id="4.10.740.10:FF:000001">
    <property type="entry name" value="vitamin K-dependent protein S"/>
    <property type="match status" value="1"/>
</dbReference>
<keyword evidence="2 4" id="KW-0812">Transmembrane</keyword>
<reference evidence="4" key="1">
    <citation type="submission" date="2018-07" db="EMBL/GenBank/DDBJ databases">
        <title>Comparative genomics of catfishes provides insights into carnivory and benthic adaptation.</title>
        <authorList>
            <person name="Zhang Y."/>
            <person name="Wang D."/>
            <person name="Peng Z."/>
            <person name="Zheng S."/>
            <person name="Shao F."/>
            <person name="Tao W."/>
        </authorList>
    </citation>
    <scope>NUCLEOTIDE SEQUENCE</scope>
    <source>
        <strain evidence="4">Chongqing</strain>
    </source>
</reference>
<dbReference type="InterPro" id="IPR017857">
    <property type="entry name" value="Coagulation_fac-like_Gla_dom"/>
</dbReference>
<dbReference type="SUPFAM" id="SSF57630">
    <property type="entry name" value="GLA-domain"/>
    <property type="match status" value="1"/>
</dbReference>
<evidence type="ECO:0000313" key="4">
    <source>
        <dbReference type="EMBL" id="KAI5618686.1"/>
    </source>
</evidence>
<dbReference type="GO" id="GO:0005886">
    <property type="term" value="C:plasma membrane"/>
    <property type="evidence" value="ECO:0007669"/>
    <property type="project" value="TreeGrafter"/>
</dbReference>
<dbReference type="PRINTS" id="PR00001">
    <property type="entry name" value="GLABLOOD"/>
</dbReference>
<sequence length="220" mass="24475">MFSCSVPQLLGIFSRTCCSSDEGKMVRYTAVCFSLMVMFQLTLSRCLNNHNNNNNNNHNNNMFLHETSADSFLSRSLLYNSWDFEMVTPGNIERECEEEICSYEEAREVFEDDMKTAVFWKTYINKHESPPRVDISGLAAGIVAAVVLTVIVLILVCYCCKKNTKTVRRTGSVPVRMAADGRAAQETVPLSNIAAPGLPSYNEALNCSGQYDAPPPPYTG</sequence>
<evidence type="ECO:0000259" key="3">
    <source>
        <dbReference type="PROSITE" id="PS50998"/>
    </source>
</evidence>
<keyword evidence="1" id="KW-1015">Disulfide bond</keyword>
<dbReference type="InterPro" id="IPR000294">
    <property type="entry name" value="GLA_domain"/>
</dbReference>
<dbReference type="SMART" id="SM00069">
    <property type="entry name" value="GLA"/>
    <property type="match status" value="1"/>
</dbReference>
<dbReference type="EMBL" id="MU551686">
    <property type="protein sequence ID" value="KAI5618686.1"/>
    <property type="molecule type" value="Genomic_DNA"/>
</dbReference>
<feature type="domain" description="Gla" evidence="3">
    <location>
        <begin position="79"/>
        <end position="125"/>
    </location>
</feature>
<dbReference type="PANTHER" id="PTHR24278">
    <property type="entry name" value="COAGULATION FACTOR"/>
    <property type="match status" value="1"/>
</dbReference>
<organism evidence="4 5">
    <name type="scientific">Silurus asotus</name>
    <name type="common">Amur catfish</name>
    <name type="synonym">Parasilurus asotus</name>
    <dbReference type="NCBI Taxonomy" id="30991"/>
    <lineage>
        <taxon>Eukaryota</taxon>
        <taxon>Metazoa</taxon>
        <taxon>Chordata</taxon>
        <taxon>Craniata</taxon>
        <taxon>Vertebrata</taxon>
        <taxon>Euteleostomi</taxon>
        <taxon>Actinopterygii</taxon>
        <taxon>Neopterygii</taxon>
        <taxon>Teleostei</taxon>
        <taxon>Ostariophysi</taxon>
        <taxon>Siluriformes</taxon>
        <taxon>Siluridae</taxon>
        <taxon>Silurus</taxon>
    </lineage>
</organism>